<feature type="region of interest" description="Disordered" evidence="5">
    <location>
        <begin position="1"/>
        <end position="61"/>
    </location>
</feature>
<feature type="compositionally biased region" description="Basic and acidic residues" evidence="5">
    <location>
        <begin position="256"/>
        <end position="271"/>
    </location>
</feature>
<dbReference type="OrthoDB" id="5563016at2759"/>
<evidence type="ECO:0000313" key="7">
    <source>
        <dbReference type="Proteomes" id="UP000285301"/>
    </source>
</evidence>
<feature type="region of interest" description="Disordered" evidence="5">
    <location>
        <begin position="251"/>
        <end position="276"/>
    </location>
</feature>
<feature type="compositionally biased region" description="Polar residues" evidence="5">
    <location>
        <begin position="1"/>
        <end position="28"/>
    </location>
</feature>
<gene>
    <name evidence="6" type="ORF">B4U79_02327</name>
</gene>
<evidence type="ECO:0000256" key="5">
    <source>
        <dbReference type="SAM" id="MobiDB-lite"/>
    </source>
</evidence>
<keyword evidence="2" id="KW-0677">Repeat</keyword>
<dbReference type="STRING" id="1965070.A0A3S3QZW8"/>
<keyword evidence="3" id="KW-0009">Actin-binding</keyword>
<dbReference type="EMBL" id="NCKU01000222">
    <property type="protein sequence ID" value="RWS16483.1"/>
    <property type="molecule type" value="Genomic_DNA"/>
</dbReference>
<proteinExistence type="inferred from homology"/>
<dbReference type="SMART" id="SM00707">
    <property type="entry name" value="RPEL"/>
    <property type="match status" value="4"/>
</dbReference>
<accession>A0A3S3QZW8</accession>
<evidence type="ECO:0000256" key="1">
    <source>
        <dbReference type="ARBA" id="ARBA00009795"/>
    </source>
</evidence>
<feature type="compositionally biased region" description="Basic and acidic residues" evidence="5">
    <location>
        <begin position="29"/>
        <end position="38"/>
    </location>
</feature>
<comment type="similarity">
    <text evidence="1">Belongs to the phosphatase and actin regulator family.</text>
</comment>
<name>A0A3S3QZW8_9ACAR</name>
<comment type="caution">
    <text evidence="6">The sequence shown here is derived from an EMBL/GenBank/DDBJ whole genome shotgun (WGS) entry which is preliminary data.</text>
</comment>
<feature type="region of interest" description="Disordered" evidence="5">
    <location>
        <begin position="394"/>
        <end position="444"/>
    </location>
</feature>
<feature type="repeat" description="RPEL" evidence="4">
    <location>
        <begin position="102"/>
        <end position="127"/>
    </location>
</feature>
<dbReference type="PROSITE" id="PS51073">
    <property type="entry name" value="RPEL"/>
    <property type="match status" value="4"/>
</dbReference>
<feature type="repeat" description="RPEL" evidence="4">
    <location>
        <begin position="578"/>
        <end position="603"/>
    </location>
</feature>
<dbReference type="AlphaFoldDB" id="A0A3S3QZW8"/>
<dbReference type="GO" id="GO:0030036">
    <property type="term" value="P:actin cytoskeleton organization"/>
    <property type="evidence" value="ECO:0007669"/>
    <property type="project" value="TreeGrafter"/>
</dbReference>
<evidence type="ECO:0000256" key="3">
    <source>
        <dbReference type="ARBA" id="ARBA00023203"/>
    </source>
</evidence>
<feature type="repeat" description="RPEL" evidence="4">
    <location>
        <begin position="616"/>
        <end position="641"/>
    </location>
</feature>
<dbReference type="PANTHER" id="PTHR12751:SF18">
    <property type="entry name" value="PHOSPHATASE AND ACTIN REGULATOR 1"/>
    <property type="match status" value="1"/>
</dbReference>
<evidence type="ECO:0000313" key="6">
    <source>
        <dbReference type="EMBL" id="RWS16483.1"/>
    </source>
</evidence>
<protein>
    <submittedName>
        <fullName evidence="6">Phosphatase and actin regulator 1-like protein</fullName>
    </submittedName>
</protein>
<dbReference type="Proteomes" id="UP000285301">
    <property type="component" value="Unassembled WGS sequence"/>
</dbReference>
<sequence length="731" mass="82631">MNLNICENSSKSNANNETTIEQIVNSSEPSKKTTDNKSKNKTNISANASKNDENKSSSNQLDICANKPGAIGGGKFATLIKIFKPWKWKRRRKSEQFEKASKALERRISVRATKEDLIQRGVLLPENKLPFHLPTTHTEDDSELMQSNGNLVEEGKSSTVPKSFSLSSQTNINQQYGLSNKISPMLSCSHLKGAVPTPLVAISHSLTSTTTSNIYFPSCSSENSETTTTEPFNITSKSNSTTRQFFSNAKVGSFSSDDKSDEKIDGKRDVNQDATNASIEPISPLNLEFRDIGPIPPPRMFSDPSNSTILQNENVSESSVDIDDDDMNAFYKDNEDYDLNDPELEQIHKTTIPVCIIKNVGEGEDSLPTAIIEEEIPAKEPQLSAIPRKSALKKTKVSNSSSCPTSNTFDYNHHSNVTHSASATAESSQRPQVPPRFTYPKQPSTMQRIPPVVVASSNRPQVTIYMKIFVFKCQEFGECSVIIKLRKWANLMCFFNVRIRLSSNTTDSENKENNPVPAVVLQNNNESDSESDSEGFVRWRDYYGDDEQGWNHILIVNCFTENCFSIKGRLAAKVARKDSLAIKLAQRPDRRELVEKNIIPSMTEKEKQKIREALGNKLTRRLSLRPTAEELEQRNILKTQTPEELLMEKEQKKKILNRKLSFRPTVEELKSRKIIKFSEYVEVTKAQDYDRRADKPWTRLTPKDKAAIRKELNEFKSLEMEVHEESRHMTR</sequence>
<feature type="repeat" description="RPEL" evidence="4">
    <location>
        <begin position="654"/>
        <end position="679"/>
    </location>
</feature>
<feature type="compositionally biased region" description="Polar residues" evidence="5">
    <location>
        <begin position="397"/>
        <end position="431"/>
    </location>
</feature>
<reference evidence="6 7" key="1">
    <citation type="journal article" date="2018" name="Gigascience">
        <title>Genomes of trombidid mites reveal novel predicted allergens and laterally-transferred genes associated with secondary metabolism.</title>
        <authorList>
            <person name="Dong X."/>
            <person name="Chaisiri K."/>
            <person name="Xia D."/>
            <person name="Armstrong S.D."/>
            <person name="Fang Y."/>
            <person name="Donnelly M.J."/>
            <person name="Kadowaki T."/>
            <person name="McGarry J.W."/>
            <person name="Darby A.C."/>
            <person name="Makepeace B.L."/>
        </authorList>
    </citation>
    <scope>NUCLEOTIDE SEQUENCE [LARGE SCALE GENOMIC DNA]</scope>
    <source>
        <strain evidence="6">UoL-WK</strain>
    </source>
</reference>
<dbReference type="Gene3D" id="6.10.140.2130">
    <property type="match status" value="1"/>
</dbReference>
<dbReference type="Pfam" id="PF02755">
    <property type="entry name" value="RPEL"/>
    <property type="match status" value="4"/>
</dbReference>
<organism evidence="6 7">
    <name type="scientific">Dinothrombium tinctorium</name>
    <dbReference type="NCBI Taxonomy" id="1965070"/>
    <lineage>
        <taxon>Eukaryota</taxon>
        <taxon>Metazoa</taxon>
        <taxon>Ecdysozoa</taxon>
        <taxon>Arthropoda</taxon>
        <taxon>Chelicerata</taxon>
        <taxon>Arachnida</taxon>
        <taxon>Acari</taxon>
        <taxon>Acariformes</taxon>
        <taxon>Trombidiformes</taxon>
        <taxon>Prostigmata</taxon>
        <taxon>Anystina</taxon>
        <taxon>Parasitengona</taxon>
        <taxon>Trombidioidea</taxon>
        <taxon>Trombidiidae</taxon>
        <taxon>Dinothrombium</taxon>
    </lineage>
</organism>
<evidence type="ECO:0000256" key="2">
    <source>
        <dbReference type="ARBA" id="ARBA00022737"/>
    </source>
</evidence>
<feature type="region of interest" description="Disordered" evidence="5">
    <location>
        <begin position="217"/>
        <end position="239"/>
    </location>
</feature>
<dbReference type="Gene3D" id="6.10.140.1750">
    <property type="match status" value="1"/>
</dbReference>
<keyword evidence="7" id="KW-1185">Reference proteome</keyword>
<feature type="compositionally biased region" description="Low complexity" evidence="5">
    <location>
        <begin position="218"/>
        <end position="230"/>
    </location>
</feature>
<dbReference type="PANTHER" id="PTHR12751">
    <property type="entry name" value="PHOSPHATASE AND ACTIN REGULATOR PHACTR"/>
    <property type="match status" value="1"/>
</dbReference>
<dbReference type="GO" id="GO:0003779">
    <property type="term" value="F:actin binding"/>
    <property type="evidence" value="ECO:0007669"/>
    <property type="project" value="UniProtKB-KW"/>
</dbReference>
<evidence type="ECO:0000256" key="4">
    <source>
        <dbReference type="PROSITE-ProRule" id="PRU00401"/>
    </source>
</evidence>
<dbReference type="InterPro" id="IPR004018">
    <property type="entry name" value="RPEL_repeat"/>
</dbReference>